<feature type="region of interest" description="Disordered" evidence="6">
    <location>
        <begin position="543"/>
        <end position="581"/>
    </location>
</feature>
<evidence type="ECO:0000259" key="9">
    <source>
        <dbReference type="PROSITE" id="PS50835"/>
    </source>
</evidence>
<dbReference type="GO" id="GO:0050839">
    <property type="term" value="F:cell adhesion molecule binding"/>
    <property type="evidence" value="ECO:0007669"/>
    <property type="project" value="TreeGrafter"/>
</dbReference>
<keyword evidence="4" id="KW-0325">Glycoprotein</keyword>
<keyword evidence="5" id="KW-0393">Immunoglobulin domain</keyword>
<dbReference type="SMART" id="SM00408">
    <property type="entry name" value="IGc2"/>
    <property type="match status" value="4"/>
</dbReference>
<dbReference type="RefSeq" id="XP_025418181.1">
    <property type="nucleotide sequence ID" value="XM_025562396.1"/>
</dbReference>
<dbReference type="GeneID" id="112688950"/>
<dbReference type="SMART" id="SM00409">
    <property type="entry name" value="IG"/>
    <property type="match status" value="5"/>
</dbReference>
<feature type="chain" id="PRO_5034597882" evidence="8">
    <location>
        <begin position="21"/>
        <end position="834"/>
    </location>
</feature>
<feature type="domain" description="Ig-like" evidence="9">
    <location>
        <begin position="23"/>
        <end position="127"/>
    </location>
</feature>
<keyword evidence="3" id="KW-1015">Disulfide bond</keyword>
<feature type="domain" description="Ig-like" evidence="9">
    <location>
        <begin position="326"/>
        <end position="403"/>
    </location>
</feature>
<dbReference type="InterPro" id="IPR013783">
    <property type="entry name" value="Ig-like_fold"/>
</dbReference>
<feature type="region of interest" description="Disordered" evidence="6">
    <location>
        <begin position="772"/>
        <end position="818"/>
    </location>
</feature>
<keyword evidence="2 7" id="KW-0472">Membrane</keyword>
<dbReference type="SUPFAM" id="SSF48726">
    <property type="entry name" value="Immunoglobulin"/>
    <property type="match status" value="5"/>
</dbReference>
<gene>
    <name evidence="11" type="primary">LOC112688950</name>
</gene>
<keyword evidence="7" id="KW-1133">Transmembrane helix</keyword>
<dbReference type="InterPro" id="IPR003599">
    <property type="entry name" value="Ig_sub"/>
</dbReference>
<sequence length="834" mass="90795">MMKRLKTIIFYAVITAAVTGVSPNQQSFTVEPEDLSVVVDTTASLPCRVADLAGQLQWTKDDFALGTNRNLSYHGYPRYTMTGSDSIGEYNLNLNPVTLDDDGVYQCQVGTGKRDEPAIRSRKATLTVLVPPDRPRIVPAESITVTENVPLELECISDGGKPPAVITWTDGTGAPIVDVVKTYIEVMAADSKRFTTRSVLKFVPKMEHHNTSIWCQAHNSAIDKKLQTKIHLHVKFAPKISLTVAGPTRKLVEGMDVQFLCLTKANPPEVTYRWFVNDQFASGEVTSELWLINITRRLHNSLVRCEAQNSVNKTEESKALSILYKPQFRNRPRNVQANSGTHVSIMCDIDSNPPASIEWTFERTKKVVSTTSNLTVLVSASTAGRYHCRASAPGFDDVNAEVTVFMKRAPSISSPSTQHGTITDTVRLECVASSVPVADRIVWTYHGTVIGTRNDQSYYSVLEDPTDDGIKSTLIIRNSRYEQFGVYNCTASNDYGSDSIEITLVPRRDFMLILAIVGAVGGIIVMLLILFVVGFCRRSTTQKKKKPNTDFDGAESDTDNKQSAGAKESDASSNVSDIKMETGTGSSLSNYRYKIDYGGSTGGPDSLTINTAIDDPLQRSTTPKSGGGGGGGSQTTLPRGGGIPLAGPVPVDPRYATAAVNYLGTNQNNAMHHPPSNGGTINDYTDPLNYVRYNNADRPTSSNGYITADRLYDLNPMPSLTMITSSASTHSLKPSSDPSAIIGPAARNGGDPATLLQYSATYGNPYLRSNPAQWHQQQQQQQPLQKYDVYGRPEPPPYSAVKNKRKTVAAAAPPPVGPNYHIAMAKRQALATHV</sequence>
<evidence type="ECO:0000256" key="6">
    <source>
        <dbReference type="SAM" id="MobiDB-lite"/>
    </source>
</evidence>
<protein>
    <submittedName>
        <fullName evidence="11">Irregular chiasm C-roughest protein-like</fullName>
    </submittedName>
</protein>
<evidence type="ECO:0000256" key="8">
    <source>
        <dbReference type="SAM" id="SignalP"/>
    </source>
</evidence>
<dbReference type="PANTHER" id="PTHR11640:SF31">
    <property type="entry name" value="IRREGULAR CHIASM C-ROUGHEST PROTEIN-RELATED"/>
    <property type="match status" value="1"/>
</dbReference>
<dbReference type="PROSITE" id="PS50835">
    <property type="entry name" value="IG_LIKE"/>
    <property type="match status" value="5"/>
</dbReference>
<comment type="subcellular location">
    <subcellularLocation>
        <location evidence="1">Membrane</location>
        <topology evidence="1">Single-pass type I membrane protein</topology>
    </subcellularLocation>
</comment>
<keyword evidence="7" id="KW-0812">Transmembrane</keyword>
<evidence type="ECO:0000256" key="1">
    <source>
        <dbReference type="ARBA" id="ARBA00004479"/>
    </source>
</evidence>
<accession>A0A8B8G6H8</accession>
<evidence type="ECO:0000256" key="2">
    <source>
        <dbReference type="ARBA" id="ARBA00023136"/>
    </source>
</evidence>
<feature type="domain" description="Ig-like" evidence="9">
    <location>
        <begin position="135"/>
        <end position="227"/>
    </location>
</feature>
<dbReference type="Pfam" id="PF13895">
    <property type="entry name" value="Ig_2"/>
    <property type="match status" value="1"/>
</dbReference>
<keyword evidence="8" id="KW-0732">Signal</keyword>
<dbReference type="InterPro" id="IPR003598">
    <property type="entry name" value="Ig_sub2"/>
</dbReference>
<feature type="region of interest" description="Disordered" evidence="6">
    <location>
        <begin position="606"/>
        <end position="647"/>
    </location>
</feature>
<evidence type="ECO:0000256" key="5">
    <source>
        <dbReference type="ARBA" id="ARBA00023319"/>
    </source>
</evidence>
<dbReference type="Pfam" id="PF13927">
    <property type="entry name" value="Ig_3"/>
    <property type="match status" value="2"/>
</dbReference>
<dbReference type="GO" id="GO:0098609">
    <property type="term" value="P:cell-cell adhesion"/>
    <property type="evidence" value="ECO:0007669"/>
    <property type="project" value="TreeGrafter"/>
</dbReference>
<dbReference type="InterPro" id="IPR007110">
    <property type="entry name" value="Ig-like_dom"/>
</dbReference>
<evidence type="ECO:0000256" key="3">
    <source>
        <dbReference type="ARBA" id="ARBA00023157"/>
    </source>
</evidence>
<dbReference type="Pfam" id="PF08205">
    <property type="entry name" value="C2-set_2"/>
    <property type="match status" value="1"/>
</dbReference>
<feature type="domain" description="Ig-like" evidence="9">
    <location>
        <begin position="410"/>
        <end position="503"/>
    </location>
</feature>
<evidence type="ECO:0000313" key="10">
    <source>
        <dbReference type="Proteomes" id="UP000694846"/>
    </source>
</evidence>
<organism evidence="10 11">
    <name type="scientific">Sipha flava</name>
    <name type="common">yellow sugarcane aphid</name>
    <dbReference type="NCBI Taxonomy" id="143950"/>
    <lineage>
        <taxon>Eukaryota</taxon>
        <taxon>Metazoa</taxon>
        <taxon>Ecdysozoa</taxon>
        <taxon>Arthropoda</taxon>
        <taxon>Hexapoda</taxon>
        <taxon>Insecta</taxon>
        <taxon>Pterygota</taxon>
        <taxon>Neoptera</taxon>
        <taxon>Paraneoptera</taxon>
        <taxon>Hemiptera</taxon>
        <taxon>Sternorrhyncha</taxon>
        <taxon>Aphidomorpha</taxon>
        <taxon>Aphidoidea</taxon>
        <taxon>Aphididae</taxon>
        <taxon>Sipha</taxon>
    </lineage>
</organism>
<name>A0A8B8G6H8_9HEMI</name>
<reference evidence="11" key="1">
    <citation type="submission" date="2025-08" db="UniProtKB">
        <authorList>
            <consortium name="RefSeq"/>
        </authorList>
    </citation>
    <scope>IDENTIFICATION</scope>
    <source>
        <tissue evidence="11">Whole body</tissue>
    </source>
</reference>
<evidence type="ECO:0000313" key="11">
    <source>
        <dbReference type="RefSeq" id="XP_025418181.1"/>
    </source>
</evidence>
<dbReference type="GO" id="GO:0005886">
    <property type="term" value="C:plasma membrane"/>
    <property type="evidence" value="ECO:0007669"/>
    <property type="project" value="TreeGrafter"/>
</dbReference>
<feature type="signal peptide" evidence="8">
    <location>
        <begin position="1"/>
        <end position="20"/>
    </location>
</feature>
<dbReference type="Proteomes" id="UP000694846">
    <property type="component" value="Unplaced"/>
</dbReference>
<keyword evidence="10" id="KW-1185">Reference proteome</keyword>
<dbReference type="OrthoDB" id="6413693at2759"/>
<feature type="domain" description="Ig-like" evidence="9">
    <location>
        <begin position="238"/>
        <end position="321"/>
    </location>
</feature>
<dbReference type="InterPro" id="IPR013162">
    <property type="entry name" value="CD80_C2-set"/>
</dbReference>
<dbReference type="Gene3D" id="2.60.40.10">
    <property type="entry name" value="Immunoglobulins"/>
    <property type="match status" value="5"/>
</dbReference>
<feature type="compositionally biased region" description="Gly residues" evidence="6">
    <location>
        <begin position="625"/>
        <end position="644"/>
    </location>
</feature>
<dbReference type="InterPro" id="IPR051275">
    <property type="entry name" value="Cell_adhesion_signaling"/>
</dbReference>
<feature type="transmembrane region" description="Helical" evidence="7">
    <location>
        <begin position="510"/>
        <end position="536"/>
    </location>
</feature>
<dbReference type="AlphaFoldDB" id="A0A8B8G6H8"/>
<proteinExistence type="predicted"/>
<evidence type="ECO:0000256" key="7">
    <source>
        <dbReference type="SAM" id="Phobius"/>
    </source>
</evidence>
<dbReference type="InterPro" id="IPR036179">
    <property type="entry name" value="Ig-like_dom_sf"/>
</dbReference>
<dbReference type="GO" id="GO:0005911">
    <property type="term" value="C:cell-cell junction"/>
    <property type="evidence" value="ECO:0007669"/>
    <property type="project" value="TreeGrafter"/>
</dbReference>
<evidence type="ECO:0000256" key="4">
    <source>
        <dbReference type="ARBA" id="ARBA00023180"/>
    </source>
</evidence>
<dbReference type="PANTHER" id="PTHR11640">
    <property type="entry name" value="NEPHRIN"/>
    <property type="match status" value="1"/>
</dbReference>